<dbReference type="Pfam" id="PF02028">
    <property type="entry name" value="BCCT"/>
    <property type="match status" value="1"/>
</dbReference>
<dbReference type="AlphaFoldDB" id="A0AAW5HCY1"/>
<dbReference type="InterPro" id="IPR000060">
    <property type="entry name" value="BCCT_transptr"/>
</dbReference>
<feature type="transmembrane region" description="Helical" evidence="8">
    <location>
        <begin position="264"/>
        <end position="288"/>
    </location>
</feature>
<dbReference type="Proteomes" id="UP001202943">
    <property type="component" value="Unassembled WGS sequence"/>
</dbReference>
<evidence type="ECO:0000256" key="3">
    <source>
        <dbReference type="ARBA" id="ARBA00022448"/>
    </source>
</evidence>
<evidence type="ECO:0000313" key="9">
    <source>
        <dbReference type="EMBL" id="MCO1619800.1"/>
    </source>
</evidence>
<dbReference type="GO" id="GO:0005886">
    <property type="term" value="C:plasma membrane"/>
    <property type="evidence" value="ECO:0007669"/>
    <property type="project" value="UniProtKB-SubCell"/>
</dbReference>
<feature type="transmembrane region" description="Helical" evidence="8">
    <location>
        <begin position="349"/>
        <end position="370"/>
    </location>
</feature>
<dbReference type="PANTHER" id="PTHR30047:SF7">
    <property type="entry name" value="HIGH-AFFINITY CHOLINE TRANSPORT PROTEIN"/>
    <property type="match status" value="1"/>
</dbReference>
<keyword evidence="3" id="KW-0813">Transport</keyword>
<evidence type="ECO:0000256" key="8">
    <source>
        <dbReference type="SAM" id="Phobius"/>
    </source>
</evidence>
<dbReference type="PANTHER" id="PTHR30047">
    <property type="entry name" value="HIGH-AFFINITY CHOLINE TRANSPORT PROTEIN-RELATED"/>
    <property type="match status" value="1"/>
</dbReference>
<proteinExistence type="inferred from homology"/>
<keyword evidence="7 8" id="KW-0472">Membrane</keyword>
<reference evidence="9" key="1">
    <citation type="submission" date="2022-05" db="EMBL/GenBank/DDBJ databases">
        <authorList>
            <person name="Yi M."/>
        </authorList>
    </citation>
    <scope>NUCLEOTIDE SEQUENCE</scope>
    <source>
        <strain evidence="9">DS2</strain>
    </source>
</reference>
<comment type="caution">
    <text evidence="9">The sequence shown here is derived from an EMBL/GenBank/DDBJ whole genome shotgun (WGS) entry which is preliminary data.</text>
</comment>
<dbReference type="RefSeq" id="WP_252458715.1">
    <property type="nucleotide sequence ID" value="NZ_JAMHFX010000094.1"/>
</dbReference>
<feature type="transmembrane region" description="Helical" evidence="8">
    <location>
        <begin position="187"/>
        <end position="210"/>
    </location>
</feature>
<feature type="transmembrane region" description="Helical" evidence="8">
    <location>
        <begin position="91"/>
        <end position="112"/>
    </location>
</feature>
<gene>
    <name evidence="9" type="ORF">M8C81_04240</name>
</gene>
<evidence type="ECO:0000256" key="1">
    <source>
        <dbReference type="ARBA" id="ARBA00004651"/>
    </source>
</evidence>
<keyword evidence="5 8" id="KW-0812">Transmembrane</keyword>
<feature type="transmembrane region" description="Helical" evidence="8">
    <location>
        <begin position="12"/>
        <end position="32"/>
    </location>
</feature>
<comment type="subcellular location">
    <subcellularLocation>
        <location evidence="1">Cell membrane</location>
        <topology evidence="1">Multi-pass membrane protein</topology>
    </subcellularLocation>
</comment>
<evidence type="ECO:0000256" key="2">
    <source>
        <dbReference type="ARBA" id="ARBA00005658"/>
    </source>
</evidence>
<keyword evidence="4" id="KW-1003">Cell membrane</keyword>
<dbReference type="PROSITE" id="PS01303">
    <property type="entry name" value="BCCT"/>
    <property type="match status" value="1"/>
</dbReference>
<feature type="transmembrane region" description="Helical" evidence="8">
    <location>
        <begin position="407"/>
        <end position="431"/>
    </location>
</feature>
<name>A0AAW5HCY1_PSEPU</name>
<feature type="transmembrane region" description="Helical" evidence="8">
    <location>
        <begin position="319"/>
        <end position="337"/>
    </location>
</feature>
<sequence length="545" mass="59377">MNKFKDSASLDGRVFWPSIAVILGVTIPLIAFPEAGNAVINQMFSFATGKFGWLYLIAGLMTVLFLLWMAFGPYGNIRLGRKSDAPEFSYFSWVAMIFCGGIGIAIVNWAWVEPIYYFNGPPLNVAAHSREAAEWALTYGQFHWGLTPWAIYCLPALPIAYSMYVRRQPGVRLSVAARGVLGNKSNGWLGITLDTVVVFGIVGGVGTSLGLAVPLVSTLASDIFGIKQSFAFDMCVLGLWTLMFGMSVWFGLSKGIKILSDINVYLALLLLVFAAVVGPTLLLINGWANSLGLMFNNFIHMSLWTDPVAKGTFPQDWTIFYWAWWIAYAPMMGLFVARISRGRTIKELILAELVWGSLGCWVFFAVWGGYSLNLQLTGELDVSAILTEHGIPAAVLAILKTMPFSNFVIGAFVLLCFVFLATTLDSAAYVLASVTSNELSGYEEPQRWLRIVWALLLAVIGIGLLKVGGLKAVQTSTIVVALPLIPVLGVLTWSLIRMIRADLGRELGSTEIVLDDAATLASAPEVIAPQTGEMALVTTPPEPRC</sequence>
<organism evidence="9 10">
    <name type="scientific">Pseudomonas putida</name>
    <name type="common">Arthrobacter siderocapsulatus</name>
    <dbReference type="NCBI Taxonomy" id="303"/>
    <lineage>
        <taxon>Bacteria</taxon>
        <taxon>Pseudomonadati</taxon>
        <taxon>Pseudomonadota</taxon>
        <taxon>Gammaproteobacteria</taxon>
        <taxon>Pseudomonadales</taxon>
        <taxon>Pseudomonadaceae</taxon>
        <taxon>Pseudomonas</taxon>
    </lineage>
</organism>
<feature type="transmembrane region" description="Helical" evidence="8">
    <location>
        <begin position="52"/>
        <end position="71"/>
    </location>
</feature>
<evidence type="ECO:0000256" key="6">
    <source>
        <dbReference type="ARBA" id="ARBA00022989"/>
    </source>
</evidence>
<dbReference type="NCBIfam" id="TIGR00842">
    <property type="entry name" value="bcct"/>
    <property type="match status" value="1"/>
</dbReference>
<evidence type="ECO:0000256" key="5">
    <source>
        <dbReference type="ARBA" id="ARBA00022692"/>
    </source>
</evidence>
<comment type="similarity">
    <text evidence="2">Belongs to the BCCT transporter (TC 2.A.15) family.</text>
</comment>
<keyword evidence="6 8" id="KW-1133">Transmembrane helix</keyword>
<evidence type="ECO:0000256" key="7">
    <source>
        <dbReference type="ARBA" id="ARBA00023136"/>
    </source>
</evidence>
<feature type="transmembrane region" description="Helical" evidence="8">
    <location>
        <begin position="149"/>
        <end position="166"/>
    </location>
</feature>
<feature type="transmembrane region" description="Helical" evidence="8">
    <location>
        <begin position="451"/>
        <end position="470"/>
    </location>
</feature>
<accession>A0AAW5HCY1</accession>
<dbReference type="InterPro" id="IPR018093">
    <property type="entry name" value="BCCT_CS"/>
</dbReference>
<protein>
    <submittedName>
        <fullName evidence="9">BCCT family transporter</fullName>
    </submittedName>
</protein>
<dbReference type="EMBL" id="JAMHFX010000094">
    <property type="protein sequence ID" value="MCO1619800.1"/>
    <property type="molecule type" value="Genomic_DNA"/>
</dbReference>
<evidence type="ECO:0000313" key="10">
    <source>
        <dbReference type="Proteomes" id="UP001202943"/>
    </source>
</evidence>
<feature type="transmembrane region" description="Helical" evidence="8">
    <location>
        <begin position="476"/>
        <end position="496"/>
    </location>
</feature>
<reference evidence="9" key="2">
    <citation type="submission" date="2023-08" db="EMBL/GenBank/DDBJ databases">
        <title>Isolation, Identification, Denitrification Characteristics of A Highly Efficient Aerobic Denitrifying Bacterial Strain DS2.</title>
        <authorList>
            <person name="Wang H."/>
        </authorList>
    </citation>
    <scope>NUCLEOTIDE SEQUENCE</scope>
    <source>
        <strain evidence="9">DS2</strain>
    </source>
</reference>
<feature type="transmembrane region" description="Helical" evidence="8">
    <location>
        <begin position="230"/>
        <end position="252"/>
    </location>
</feature>
<dbReference type="GO" id="GO:0022857">
    <property type="term" value="F:transmembrane transporter activity"/>
    <property type="evidence" value="ECO:0007669"/>
    <property type="project" value="InterPro"/>
</dbReference>
<evidence type="ECO:0000256" key="4">
    <source>
        <dbReference type="ARBA" id="ARBA00022475"/>
    </source>
</evidence>